<evidence type="ECO:0000313" key="7">
    <source>
        <dbReference type="Proteomes" id="UP000466442"/>
    </source>
</evidence>
<feature type="domain" description="C2H2-type" evidence="5">
    <location>
        <begin position="135"/>
        <end position="162"/>
    </location>
</feature>
<dbReference type="Pfam" id="PF00096">
    <property type="entry name" value="zf-C2H2"/>
    <property type="match status" value="1"/>
</dbReference>
<keyword evidence="3" id="KW-0863">Zinc-finger</keyword>
<dbReference type="SUPFAM" id="SSF57667">
    <property type="entry name" value="beta-beta-alpha zinc fingers"/>
    <property type="match status" value="4"/>
</dbReference>
<dbReference type="GO" id="GO:0005634">
    <property type="term" value="C:nucleus"/>
    <property type="evidence" value="ECO:0007669"/>
    <property type="project" value="TreeGrafter"/>
</dbReference>
<dbReference type="PROSITE" id="PS00028">
    <property type="entry name" value="ZINC_FINGER_C2H2_1"/>
    <property type="match status" value="1"/>
</dbReference>
<feature type="domain" description="C2H2-type" evidence="5">
    <location>
        <begin position="295"/>
        <end position="318"/>
    </location>
</feature>
<dbReference type="PANTHER" id="PTHR24409">
    <property type="entry name" value="ZINC FINGER PROTEIN 142"/>
    <property type="match status" value="1"/>
</dbReference>
<dbReference type="PROSITE" id="PS50157">
    <property type="entry name" value="ZINC_FINGER_C2H2_2"/>
    <property type="match status" value="6"/>
</dbReference>
<feature type="domain" description="C2H2-type" evidence="5">
    <location>
        <begin position="99"/>
        <end position="130"/>
    </location>
</feature>
<evidence type="ECO:0000313" key="6">
    <source>
        <dbReference type="EMBL" id="KAF6205778.1"/>
    </source>
</evidence>
<reference evidence="6" key="1">
    <citation type="journal article" date="2021" name="Mol. Ecol. Resour.">
        <title>Apolygus lucorum genome provides insights into omnivorousness and mesophyll feeding.</title>
        <authorList>
            <person name="Liu Y."/>
            <person name="Liu H."/>
            <person name="Wang H."/>
            <person name="Huang T."/>
            <person name="Liu B."/>
            <person name="Yang B."/>
            <person name="Yin L."/>
            <person name="Li B."/>
            <person name="Zhang Y."/>
            <person name="Zhang S."/>
            <person name="Jiang F."/>
            <person name="Zhang X."/>
            <person name="Ren Y."/>
            <person name="Wang B."/>
            <person name="Wang S."/>
            <person name="Lu Y."/>
            <person name="Wu K."/>
            <person name="Fan W."/>
            <person name="Wang G."/>
        </authorList>
    </citation>
    <scope>NUCLEOTIDE SEQUENCE</scope>
    <source>
        <strain evidence="6">12Hb</strain>
    </source>
</reference>
<feature type="domain" description="C2H2-type" evidence="5">
    <location>
        <begin position="163"/>
        <end position="190"/>
    </location>
</feature>
<comment type="caution">
    <text evidence="6">The sequence shown here is derived from an EMBL/GenBank/DDBJ whole genome shotgun (WGS) entry which is preliminary data.</text>
</comment>
<dbReference type="SMART" id="SM00355">
    <property type="entry name" value="ZnF_C2H2"/>
    <property type="match status" value="7"/>
</dbReference>
<dbReference type="OrthoDB" id="6077919at2759"/>
<dbReference type="GO" id="GO:0000981">
    <property type="term" value="F:DNA-binding transcription factor activity, RNA polymerase II-specific"/>
    <property type="evidence" value="ECO:0007669"/>
    <property type="project" value="TreeGrafter"/>
</dbReference>
<feature type="domain" description="C2H2-type" evidence="5">
    <location>
        <begin position="71"/>
        <end position="98"/>
    </location>
</feature>
<protein>
    <recommendedName>
        <fullName evidence="5">C2H2-type domain-containing protein</fullName>
    </recommendedName>
</protein>
<dbReference type="Proteomes" id="UP000466442">
    <property type="component" value="Linkage Group LG9"/>
</dbReference>
<dbReference type="AlphaFoldDB" id="A0A6A4JR01"/>
<proteinExistence type="predicted"/>
<dbReference type="FunFam" id="3.30.160.60:FF:000446">
    <property type="entry name" value="Zinc finger protein"/>
    <property type="match status" value="2"/>
</dbReference>
<organism evidence="6 7">
    <name type="scientific">Apolygus lucorum</name>
    <name type="common">Small green plant bug</name>
    <name type="synonym">Lygocoris lucorum</name>
    <dbReference type="NCBI Taxonomy" id="248454"/>
    <lineage>
        <taxon>Eukaryota</taxon>
        <taxon>Metazoa</taxon>
        <taxon>Ecdysozoa</taxon>
        <taxon>Arthropoda</taxon>
        <taxon>Hexapoda</taxon>
        <taxon>Insecta</taxon>
        <taxon>Pterygota</taxon>
        <taxon>Neoptera</taxon>
        <taxon>Paraneoptera</taxon>
        <taxon>Hemiptera</taxon>
        <taxon>Heteroptera</taxon>
        <taxon>Panheteroptera</taxon>
        <taxon>Cimicomorpha</taxon>
        <taxon>Miridae</taxon>
        <taxon>Mirini</taxon>
        <taxon>Apolygus</taxon>
    </lineage>
</organism>
<keyword evidence="1" id="KW-0479">Metal-binding</keyword>
<evidence type="ECO:0000256" key="3">
    <source>
        <dbReference type="ARBA" id="ARBA00022771"/>
    </source>
</evidence>
<dbReference type="GO" id="GO:0000977">
    <property type="term" value="F:RNA polymerase II transcription regulatory region sequence-specific DNA binding"/>
    <property type="evidence" value="ECO:0007669"/>
    <property type="project" value="TreeGrafter"/>
</dbReference>
<evidence type="ECO:0000256" key="4">
    <source>
        <dbReference type="ARBA" id="ARBA00022833"/>
    </source>
</evidence>
<keyword evidence="2" id="KW-0677">Repeat</keyword>
<dbReference type="InterPro" id="IPR013087">
    <property type="entry name" value="Znf_C2H2_type"/>
</dbReference>
<evidence type="ECO:0000259" key="5">
    <source>
        <dbReference type="PROSITE" id="PS50157"/>
    </source>
</evidence>
<keyword evidence="7" id="KW-1185">Reference proteome</keyword>
<accession>A0A6A4JR01</accession>
<dbReference type="Gene3D" id="3.30.160.60">
    <property type="entry name" value="Classic Zinc Finger"/>
    <property type="match status" value="4"/>
</dbReference>
<dbReference type="InterPro" id="IPR036236">
    <property type="entry name" value="Znf_C2H2_sf"/>
</dbReference>
<dbReference type="EMBL" id="WIXP02000009">
    <property type="protein sequence ID" value="KAF6205778.1"/>
    <property type="molecule type" value="Genomic_DNA"/>
</dbReference>
<dbReference type="PANTHER" id="PTHR24409:SF295">
    <property type="entry name" value="AZ2-RELATED"/>
    <property type="match status" value="1"/>
</dbReference>
<evidence type="ECO:0000256" key="1">
    <source>
        <dbReference type="ARBA" id="ARBA00022723"/>
    </source>
</evidence>
<name>A0A6A4JR01_APOLU</name>
<sequence length="327" mass="37113">MENEEMHNLVLNNEDEVDDKFSIEVANDGSETTSTAHDEYSPIPDCKLVLKRLSAEDIWRSIPYKIGKYKYKCCLCHFKSTSSTKVVIHLRSHTGEKPYACGDCGWRTATSSSFGRHKSKPCTSYTGKRETAKIYNCNVCDFQTPYRCSVQRHMTVHTGEKPFGCDKCSYRTNVKYSLIAHLQTHRDGKSYACDVCPFVCRHLSTLRKHVRKHSKSCDLPPSEYLDSLLESMENEEDEESVGSCEEPISCSPNMETSLVAPRAKLTFECDICGYVADNNDEAKTHMKSHWGGKRFSCDFCEYKAGYSSALAIHMRSHTIDGIPLIHY</sequence>
<keyword evidence="4" id="KW-0862">Zinc</keyword>
<feature type="domain" description="C2H2-type" evidence="5">
    <location>
        <begin position="267"/>
        <end position="294"/>
    </location>
</feature>
<gene>
    <name evidence="6" type="ORF">GE061_019952</name>
</gene>
<evidence type="ECO:0000256" key="2">
    <source>
        <dbReference type="ARBA" id="ARBA00022737"/>
    </source>
</evidence>
<dbReference type="GO" id="GO:0008270">
    <property type="term" value="F:zinc ion binding"/>
    <property type="evidence" value="ECO:0007669"/>
    <property type="project" value="UniProtKB-KW"/>
</dbReference>